<sequence length="186" mass="21164">MTDKKINNRYLHMKKMIALLAFSAVAISCSTTKGVESTNWLGKKVTMISVAPENGKVTATREFEKGLNLNGFNELYPQTHFDPEKVLVEYSFDRNKAEGNHADDFYKEELFMEIPVEAFKKQYKDAELDQVKLVYGKHCYCKGEAGYFKITEGTLKIDHSDKQTKVKLAFKAPSSSVIENVEFVVE</sequence>
<evidence type="ECO:0000256" key="1">
    <source>
        <dbReference type="SAM" id="SignalP"/>
    </source>
</evidence>
<proteinExistence type="predicted"/>
<keyword evidence="3" id="KW-1185">Reference proteome</keyword>
<name>A0A1H6JPJ4_9FLAO</name>
<reference evidence="3" key="1">
    <citation type="submission" date="2016-10" db="EMBL/GenBank/DDBJ databases">
        <authorList>
            <person name="Varghese N."/>
            <person name="Submissions S."/>
        </authorList>
    </citation>
    <scope>NUCLEOTIDE SEQUENCE [LARGE SCALE GENOMIC DNA]</scope>
    <source>
        <strain evidence="3">CGMCC 1.10825</strain>
    </source>
</reference>
<evidence type="ECO:0000313" key="3">
    <source>
        <dbReference type="Proteomes" id="UP000199634"/>
    </source>
</evidence>
<feature type="signal peptide" evidence="1">
    <location>
        <begin position="1"/>
        <end position="26"/>
    </location>
</feature>
<dbReference type="STRING" id="1159016.SAMN02927937_00464"/>
<evidence type="ECO:0008006" key="4">
    <source>
        <dbReference type="Google" id="ProtNLM"/>
    </source>
</evidence>
<dbReference type="EMBL" id="FNXE01000004">
    <property type="protein sequence ID" value="SEH61229.1"/>
    <property type="molecule type" value="Genomic_DNA"/>
</dbReference>
<gene>
    <name evidence="2" type="ORF">SAMN02927937_00464</name>
</gene>
<dbReference type="PROSITE" id="PS51257">
    <property type="entry name" value="PROKAR_LIPOPROTEIN"/>
    <property type="match status" value="1"/>
</dbReference>
<evidence type="ECO:0000313" key="2">
    <source>
        <dbReference type="EMBL" id="SEH61229.1"/>
    </source>
</evidence>
<organism evidence="2 3">
    <name type="scientific">Paenimyroides marinum</name>
    <dbReference type="NCBI Taxonomy" id="1159016"/>
    <lineage>
        <taxon>Bacteria</taxon>
        <taxon>Pseudomonadati</taxon>
        <taxon>Bacteroidota</taxon>
        <taxon>Flavobacteriia</taxon>
        <taxon>Flavobacteriales</taxon>
        <taxon>Flavobacteriaceae</taxon>
        <taxon>Paenimyroides</taxon>
    </lineage>
</organism>
<accession>A0A1H6JPJ4</accession>
<dbReference type="AlphaFoldDB" id="A0A1H6JPJ4"/>
<feature type="chain" id="PRO_5011525113" description="Lipoprotein" evidence="1">
    <location>
        <begin position="27"/>
        <end position="186"/>
    </location>
</feature>
<keyword evidence="1" id="KW-0732">Signal</keyword>
<protein>
    <recommendedName>
        <fullName evidence="4">Lipoprotein</fullName>
    </recommendedName>
</protein>
<dbReference type="Proteomes" id="UP000199634">
    <property type="component" value="Unassembled WGS sequence"/>
</dbReference>